<reference evidence="2 3" key="1">
    <citation type="submission" date="2016-09" db="EMBL/GenBank/DDBJ databases">
        <title>Pseudonocardia autotrophica DSM535, a candidate organism with high potential of specific P450 cytochromes.</title>
        <authorList>
            <person name="Grumaz C."/>
            <person name="Vainshtein Y."/>
            <person name="Kirstahler P."/>
            <person name="Sohn K."/>
        </authorList>
    </citation>
    <scope>NUCLEOTIDE SEQUENCE [LARGE SCALE GENOMIC DNA]</scope>
    <source>
        <strain evidence="2 3">DSM 535</strain>
    </source>
</reference>
<name>A0A1Y2MJR1_PSEAH</name>
<keyword evidence="3" id="KW-1185">Reference proteome</keyword>
<organism evidence="2 3">
    <name type="scientific">Pseudonocardia autotrophica</name>
    <name type="common">Amycolata autotrophica</name>
    <name type="synonym">Nocardia autotrophica</name>
    <dbReference type="NCBI Taxonomy" id="2074"/>
    <lineage>
        <taxon>Bacteria</taxon>
        <taxon>Bacillati</taxon>
        <taxon>Actinomycetota</taxon>
        <taxon>Actinomycetes</taxon>
        <taxon>Pseudonocardiales</taxon>
        <taxon>Pseudonocardiaceae</taxon>
        <taxon>Pseudonocardia</taxon>
    </lineage>
</organism>
<comment type="caution">
    <text evidence="2">The sequence shown here is derived from an EMBL/GenBank/DDBJ whole genome shotgun (WGS) entry which is preliminary data.</text>
</comment>
<gene>
    <name evidence="2" type="ORF">BG845_06031</name>
</gene>
<protein>
    <submittedName>
        <fullName evidence="2">Uncharacterized protein</fullName>
    </submittedName>
</protein>
<dbReference type="Proteomes" id="UP000194360">
    <property type="component" value="Unassembled WGS sequence"/>
</dbReference>
<evidence type="ECO:0000313" key="3">
    <source>
        <dbReference type="Proteomes" id="UP000194360"/>
    </source>
</evidence>
<accession>A0A1Y2MJR1</accession>
<dbReference type="STRING" id="2074.BG845_06031"/>
<sequence>MGRDGAVSRYRLKVPALRPADRTHGPGPGL</sequence>
<dbReference type="AlphaFoldDB" id="A0A1Y2MJR1"/>
<feature type="region of interest" description="Disordered" evidence="1">
    <location>
        <begin position="1"/>
        <end position="30"/>
    </location>
</feature>
<proteinExistence type="predicted"/>
<evidence type="ECO:0000313" key="2">
    <source>
        <dbReference type="EMBL" id="OSY35493.1"/>
    </source>
</evidence>
<dbReference type="EMBL" id="MIGB01000051">
    <property type="protein sequence ID" value="OSY35493.1"/>
    <property type="molecule type" value="Genomic_DNA"/>
</dbReference>
<evidence type="ECO:0000256" key="1">
    <source>
        <dbReference type="SAM" id="MobiDB-lite"/>
    </source>
</evidence>